<feature type="binding site" evidence="6">
    <location>
        <position position="73"/>
    </location>
    <ligand>
        <name>Mg(2+)</name>
        <dbReference type="ChEBI" id="CHEBI:18420"/>
        <label>1</label>
        <note>catalytic</note>
    </ligand>
</feature>
<dbReference type="InterPro" id="IPR033942">
    <property type="entry name" value="IMPase"/>
</dbReference>
<dbReference type="PROSITE" id="PS00630">
    <property type="entry name" value="IMP_2"/>
    <property type="match status" value="1"/>
</dbReference>
<dbReference type="Pfam" id="PF00459">
    <property type="entry name" value="Inositol_P"/>
    <property type="match status" value="1"/>
</dbReference>
<dbReference type="GO" id="GO:0046854">
    <property type="term" value="P:phosphatidylinositol phosphate biosynthetic process"/>
    <property type="evidence" value="ECO:0007669"/>
    <property type="project" value="InterPro"/>
</dbReference>
<dbReference type="InterPro" id="IPR020550">
    <property type="entry name" value="Inositol_monophosphatase_CS"/>
</dbReference>
<reference evidence="8" key="1">
    <citation type="submission" date="2013-07" db="EMBL/GenBank/DDBJ databases">
        <title>The Genome Sequence of Cryptococcus bestiolae CBS10118.</title>
        <authorList>
            <consortium name="The Broad Institute Genome Sequencing Platform"/>
            <person name="Cuomo C."/>
            <person name="Litvintseva A."/>
            <person name="Chen Y."/>
            <person name="Heitman J."/>
            <person name="Sun S."/>
            <person name="Springer D."/>
            <person name="Dromer F."/>
            <person name="Young S.K."/>
            <person name="Zeng Q."/>
            <person name="Gargeya S."/>
            <person name="Fitzgerald M."/>
            <person name="Abouelleil A."/>
            <person name="Alvarado L."/>
            <person name="Berlin A.M."/>
            <person name="Chapman S.B."/>
            <person name="Dewar J."/>
            <person name="Goldberg J."/>
            <person name="Griggs A."/>
            <person name="Gujja S."/>
            <person name="Hansen M."/>
            <person name="Howarth C."/>
            <person name="Imamovic A."/>
            <person name="Larimer J."/>
            <person name="McCowan C."/>
            <person name="Murphy C."/>
            <person name="Pearson M."/>
            <person name="Priest M."/>
            <person name="Roberts A."/>
            <person name="Saif S."/>
            <person name="Shea T."/>
            <person name="Sykes S."/>
            <person name="Wortman J."/>
            <person name="Nusbaum C."/>
            <person name="Birren B."/>
        </authorList>
    </citation>
    <scope>NUCLEOTIDE SEQUENCE [LARGE SCALE GENOMIC DNA]</scope>
    <source>
        <strain evidence="8">CBS 10118</strain>
    </source>
</reference>
<dbReference type="VEuPathDB" id="FungiDB:I302_08140"/>
<feature type="binding site" evidence="6">
    <location>
        <position position="76"/>
    </location>
    <ligand>
        <name>Mg(2+)</name>
        <dbReference type="ChEBI" id="CHEBI:18420"/>
        <label>1</label>
        <note>catalytic</note>
    </ligand>
</feature>
<proteinExistence type="inferred from homology"/>
<comment type="pathway">
    <text evidence="7">Polyol metabolism; myo-inositol biosynthesis; myo-inositol from D-glucose 6-phosphate: step 2/2.</text>
</comment>
<dbReference type="AlphaFoldDB" id="A0A1B9FUP3"/>
<dbReference type="SUPFAM" id="SSF56655">
    <property type="entry name" value="Carbohydrate phosphatase"/>
    <property type="match status" value="1"/>
</dbReference>
<sequence>MILKGSAARWTSNSDAAAKMNSVDLVTETDQAVEDMIKAAIAEKYPSHKFIGEESHAAGDRQPLTDEYTWIVDPIDLTGSFVHSNPFVACSIGVAHMSKPVVGVMALPFFNQIFSARLGGGAFLNRTTPLPLTGGIPQPLTELSKCMIGTEWGGDRSRQCMEKKTESLFRLAGDPSKGIEGGRMVHALRTLGSSVCTIAALVSGQLDMYWYAGCQPWDVCAGAIIVSEAGGFFSGGKDAFHRVAPMGEILMSRRYVFVRPVPDSETETREEIQRRLVKELYETVIEWTNEGMTT</sequence>
<dbReference type="Gene3D" id="3.40.190.80">
    <property type="match status" value="1"/>
</dbReference>
<protein>
    <recommendedName>
        <fullName evidence="7">Inositol-1-monophosphatase</fullName>
        <ecNumber evidence="7">3.1.3.25</ecNumber>
    </recommendedName>
</protein>
<dbReference type="UniPathway" id="UPA00823">
    <property type="reaction ID" value="UER00788"/>
</dbReference>
<dbReference type="FunFam" id="3.30.540.10:FF:000004">
    <property type="entry name" value="Inositol-1-monophosphatase"/>
    <property type="match status" value="1"/>
</dbReference>
<evidence type="ECO:0000313" key="8">
    <source>
        <dbReference type="EMBL" id="OCF22490.1"/>
    </source>
</evidence>
<dbReference type="PANTHER" id="PTHR20854">
    <property type="entry name" value="INOSITOL MONOPHOSPHATASE"/>
    <property type="match status" value="1"/>
</dbReference>
<keyword evidence="5 6" id="KW-0460">Magnesium</keyword>
<dbReference type="PRINTS" id="PR00377">
    <property type="entry name" value="IMPHPHTASES"/>
</dbReference>
<dbReference type="GO" id="GO:0007165">
    <property type="term" value="P:signal transduction"/>
    <property type="evidence" value="ECO:0007669"/>
    <property type="project" value="TreeGrafter"/>
</dbReference>
<evidence type="ECO:0000256" key="2">
    <source>
        <dbReference type="ARBA" id="ARBA00001946"/>
    </source>
</evidence>
<feature type="binding site" evidence="6">
    <location>
        <position position="53"/>
    </location>
    <ligand>
        <name>Mg(2+)</name>
        <dbReference type="ChEBI" id="CHEBI:18420"/>
        <label>1</label>
        <note>catalytic</note>
    </ligand>
</feature>
<dbReference type="CDD" id="cd01639">
    <property type="entry name" value="IMPase"/>
    <property type="match status" value="1"/>
</dbReference>
<dbReference type="GO" id="GO:0006021">
    <property type="term" value="P:inositol biosynthetic process"/>
    <property type="evidence" value="ECO:0007669"/>
    <property type="project" value="UniProtKB-UniPathway"/>
</dbReference>
<keyword evidence="7" id="KW-0378">Hydrolase</keyword>
<dbReference type="EC" id="3.1.3.25" evidence="7"/>
<keyword evidence="4 6" id="KW-0479">Metal-binding</keyword>
<evidence type="ECO:0000256" key="4">
    <source>
        <dbReference type="ARBA" id="ARBA00022723"/>
    </source>
</evidence>
<evidence type="ECO:0000256" key="7">
    <source>
        <dbReference type="RuleBase" id="RU364068"/>
    </source>
</evidence>
<dbReference type="OrthoDB" id="10254945at2759"/>
<evidence type="ECO:0000256" key="1">
    <source>
        <dbReference type="ARBA" id="ARBA00001033"/>
    </source>
</evidence>
<dbReference type="GO" id="GO:0008934">
    <property type="term" value="F:inositol monophosphate 1-phosphatase activity"/>
    <property type="evidence" value="ECO:0007669"/>
    <property type="project" value="InterPro"/>
</dbReference>
<dbReference type="EMBL" id="KI894025">
    <property type="protein sequence ID" value="OCF22490.1"/>
    <property type="molecule type" value="Genomic_DNA"/>
</dbReference>
<gene>
    <name evidence="8" type="ORF">I302_08140</name>
</gene>
<name>A0A1B9FUP3_9TREE</name>
<evidence type="ECO:0000256" key="5">
    <source>
        <dbReference type="ARBA" id="ARBA00022842"/>
    </source>
</evidence>
<reference evidence="8" key="2">
    <citation type="submission" date="2014-01" db="EMBL/GenBank/DDBJ databases">
        <title>Evolution of pathogenesis and genome organization in the Tremellales.</title>
        <authorList>
            <person name="Cuomo C."/>
            <person name="Litvintseva A."/>
            <person name="Heitman J."/>
            <person name="Chen Y."/>
            <person name="Sun S."/>
            <person name="Springer D."/>
            <person name="Dromer F."/>
            <person name="Young S."/>
            <person name="Zeng Q."/>
            <person name="Chapman S."/>
            <person name="Gujja S."/>
            <person name="Saif S."/>
            <person name="Birren B."/>
        </authorList>
    </citation>
    <scope>NUCLEOTIDE SEQUENCE</scope>
    <source>
        <strain evidence="8">CBS 10118</strain>
    </source>
</reference>
<dbReference type="InterPro" id="IPR000760">
    <property type="entry name" value="Inositol_monophosphatase-like"/>
</dbReference>
<feature type="binding site" evidence="6">
    <location>
        <position position="218"/>
    </location>
    <ligand>
        <name>Mg(2+)</name>
        <dbReference type="ChEBI" id="CHEBI:18420"/>
        <label>1</label>
        <note>catalytic</note>
    </ligand>
</feature>
<dbReference type="GO" id="GO:0046872">
    <property type="term" value="F:metal ion binding"/>
    <property type="evidence" value="ECO:0007669"/>
    <property type="project" value="UniProtKB-KW"/>
</dbReference>
<evidence type="ECO:0000256" key="3">
    <source>
        <dbReference type="ARBA" id="ARBA00009759"/>
    </source>
</evidence>
<feature type="binding site" evidence="6">
    <location>
        <position position="75"/>
    </location>
    <ligand>
        <name>Mg(2+)</name>
        <dbReference type="ChEBI" id="CHEBI:18420"/>
        <label>1</label>
        <note>catalytic</note>
    </ligand>
</feature>
<accession>A0A1B9FUP3</accession>
<comment type="catalytic activity">
    <reaction evidence="1 7">
        <text>a myo-inositol phosphate + H2O = myo-inositol + phosphate</text>
        <dbReference type="Rhea" id="RHEA:24056"/>
        <dbReference type="ChEBI" id="CHEBI:15377"/>
        <dbReference type="ChEBI" id="CHEBI:17268"/>
        <dbReference type="ChEBI" id="CHEBI:43474"/>
        <dbReference type="ChEBI" id="CHEBI:84139"/>
        <dbReference type="EC" id="3.1.3.25"/>
    </reaction>
</comment>
<dbReference type="PANTHER" id="PTHR20854:SF4">
    <property type="entry name" value="INOSITOL-1-MONOPHOSPHATASE-RELATED"/>
    <property type="match status" value="1"/>
</dbReference>
<evidence type="ECO:0000256" key="6">
    <source>
        <dbReference type="PIRSR" id="PIRSR600760-2"/>
    </source>
</evidence>
<comment type="cofactor">
    <cofactor evidence="2 6 7">
        <name>Mg(2+)</name>
        <dbReference type="ChEBI" id="CHEBI:18420"/>
    </cofactor>
</comment>
<comment type="similarity">
    <text evidence="3 7">Belongs to the inositol monophosphatase superfamily.</text>
</comment>
<dbReference type="Gene3D" id="3.30.540.10">
    <property type="entry name" value="Fructose-1,6-Bisphosphatase, subunit A, domain 1"/>
    <property type="match status" value="1"/>
</dbReference>
<organism evidence="8">
    <name type="scientific">Kwoniella bestiolae CBS 10118</name>
    <dbReference type="NCBI Taxonomy" id="1296100"/>
    <lineage>
        <taxon>Eukaryota</taxon>
        <taxon>Fungi</taxon>
        <taxon>Dikarya</taxon>
        <taxon>Basidiomycota</taxon>
        <taxon>Agaricomycotina</taxon>
        <taxon>Tremellomycetes</taxon>
        <taxon>Tremellales</taxon>
        <taxon>Cryptococcaceae</taxon>
        <taxon>Kwoniella</taxon>
    </lineage>
</organism>
<dbReference type="STRING" id="1296100.A0A1B9FUP3"/>